<evidence type="ECO:0000259" key="4">
    <source>
        <dbReference type="Pfam" id="PF22624"/>
    </source>
</evidence>
<protein>
    <submittedName>
        <fullName evidence="5">4'-phosphopantetheinyl transferase sfp</fullName>
        <ecNumber evidence="5">2.7.8.-</ecNumber>
    </submittedName>
</protein>
<evidence type="ECO:0000256" key="1">
    <source>
        <dbReference type="ARBA" id="ARBA00010990"/>
    </source>
</evidence>
<dbReference type="InterPro" id="IPR050559">
    <property type="entry name" value="P-Pant_transferase_sf"/>
</dbReference>
<accession>A0A0U4WJM4</accession>
<dbReference type="InterPro" id="IPR055066">
    <property type="entry name" value="AASDHPPT_N"/>
</dbReference>
<comment type="similarity">
    <text evidence="1">Belongs to the P-Pant transferase superfamily. Gsp/Sfp/HetI/AcpT family.</text>
</comment>
<dbReference type="GO" id="GO:0000287">
    <property type="term" value="F:magnesium ion binding"/>
    <property type="evidence" value="ECO:0007669"/>
    <property type="project" value="InterPro"/>
</dbReference>
<feature type="domain" description="4'-phosphopantetheinyl transferase N-terminal" evidence="4">
    <location>
        <begin position="17"/>
        <end position="100"/>
    </location>
</feature>
<dbReference type="InterPro" id="IPR008278">
    <property type="entry name" value="4-PPantetheinyl_Trfase_dom"/>
</dbReference>
<dbReference type="KEGG" id="asoc:CB4_02919"/>
<dbReference type="PANTHER" id="PTHR12215:SF10">
    <property type="entry name" value="L-AMINOADIPATE-SEMIALDEHYDE DEHYDROGENASE-PHOSPHOPANTETHEINYL TRANSFERASE"/>
    <property type="match status" value="1"/>
</dbReference>
<dbReference type="Pfam" id="PF01648">
    <property type="entry name" value="ACPS"/>
    <property type="match status" value="1"/>
</dbReference>
<evidence type="ECO:0000259" key="3">
    <source>
        <dbReference type="Pfam" id="PF01648"/>
    </source>
</evidence>
<dbReference type="RefSeq" id="WP_096466465.1">
    <property type="nucleotide sequence ID" value="NZ_AP017312.1"/>
</dbReference>
<dbReference type="Proteomes" id="UP000217696">
    <property type="component" value="Chromosome"/>
</dbReference>
<dbReference type="InterPro" id="IPR037143">
    <property type="entry name" value="4-PPantetheinyl_Trfase_dom_sf"/>
</dbReference>
<dbReference type="GO" id="GO:0005829">
    <property type="term" value="C:cytosol"/>
    <property type="evidence" value="ECO:0007669"/>
    <property type="project" value="TreeGrafter"/>
</dbReference>
<dbReference type="EMBL" id="AP017312">
    <property type="protein sequence ID" value="BAU28744.1"/>
    <property type="molecule type" value="Genomic_DNA"/>
</dbReference>
<feature type="domain" description="4'-phosphopantetheinyl transferase" evidence="3">
    <location>
        <begin position="105"/>
        <end position="195"/>
    </location>
</feature>
<evidence type="ECO:0000313" key="5">
    <source>
        <dbReference type="EMBL" id="BAU28744.1"/>
    </source>
</evidence>
<sequence length="219" mass="25701">MIIAVRNTGYISDRKQACFLSVLSAEEQQRILNYKRIEDRQRALLGILTVYYMFQHYYPYIEVAKWYRRDKRGRPYVALSSGWQGDFNLSHAGKWIICAMTEKGRIGVDIEEIQPLDCKVAFECLTSEEYASLLQQKEANRWTFFYEKWTRKEAIGKAIGTGLLTPACFLSIEAKNSWSIRHYCIDEAHIACLCVSEGDLPERVTYMTDVEMERYWIRE</sequence>
<evidence type="ECO:0000313" key="6">
    <source>
        <dbReference type="Proteomes" id="UP000217696"/>
    </source>
</evidence>
<proteinExistence type="inferred from homology"/>
<reference evidence="5 6" key="1">
    <citation type="submission" date="2015-12" db="EMBL/GenBank/DDBJ databases">
        <title>Genome sequence of Aneurinibacillus soli.</title>
        <authorList>
            <person name="Lee J.S."/>
            <person name="Lee K.C."/>
            <person name="Kim K.K."/>
            <person name="Lee B.W."/>
        </authorList>
    </citation>
    <scope>NUCLEOTIDE SEQUENCE [LARGE SCALE GENOMIC DNA]</scope>
    <source>
        <strain evidence="5 6">CB4</strain>
    </source>
</reference>
<dbReference type="AlphaFoldDB" id="A0A0U4WJM4"/>
<dbReference type="GO" id="GO:0008897">
    <property type="term" value="F:holo-[acyl-carrier-protein] synthase activity"/>
    <property type="evidence" value="ECO:0007669"/>
    <property type="project" value="InterPro"/>
</dbReference>
<gene>
    <name evidence="5" type="primary">sfp_2</name>
    <name evidence="5" type="ORF">CB4_02919</name>
</gene>
<keyword evidence="2 5" id="KW-0808">Transferase</keyword>
<dbReference type="Gene3D" id="3.90.470.20">
    <property type="entry name" value="4'-phosphopantetheinyl transferase domain"/>
    <property type="match status" value="2"/>
</dbReference>
<name>A0A0U4WJM4_9BACL</name>
<dbReference type="EC" id="2.7.8.-" evidence="5"/>
<evidence type="ECO:0000256" key="2">
    <source>
        <dbReference type="ARBA" id="ARBA00022679"/>
    </source>
</evidence>
<dbReference type="Pfam" id="PF22624">
    <property type="entry name" value="AASDHPPT_N"/>
    <property type="match status" value="1"/>
</dbReference>
<dbReference type="OrthoDB" id="9808281at2"/>
<keyword evidence="6" id="KW-1185">Reference proteome</keyword>
<dbReference type="PANTHER" id="PTHR12215">
    <property type="entry name" value="PHOSPHOPANTETHEINE TRANSFERASE"/>
    <property type="match status" value="1"/>
</dbReference>
<organism evidence="5 6">
    <name type="scientific">Aneurinibacillus soli</name>
    <dbReference type="NCBI Taxonomy" id="1500254"/>
    <lineage>
        <taxon>Bacteria</taxon>
        <taxon>Bacillati</taxon>
        <taxon>Bacillota</taxon>
        <taxon>Bacilli</taxon>
        <taxon>Bacillales</taxon>
        <taxon>Paenibacillaceae</taxon>
        <taxon>Aneurinibacillus group</taxon>
        <taxon>Aneurinibacillus</taxon>
    </lineage>
</organism>
<dbReference type="SUPFAM" id="SSF56214">
    <property type="entry name" value="4'-phosphopantetheinyl transferase"/>
    <property type="match status" value="2"/>
</dbReference>
<dbReference type="GO" id="GO:0019878">
    <property type="term" value="P:lysine biosynthetic process via aminoadipic acid"/>
    <property type="evidence" value="ECO:0007669"/>
    <property type="project" value="TreeGrafter"/>
</dbReference>